<dbReference type="RefSeq" id="WP_078109500.1">
    <property type="nucleotide sequence ID" value="NZ_CP065424.1"/>
</dbReference>
<evidence type="ECO:0000313" key="8">
    <source>
        <dbReference type="EMBL" id="OOP69652.1"/>
    </source>
</evidence>
<keyword evidence="4 6" id="KW-1133">Transmembrane helix</keyword>
<feature type="transmembrane region" description="Helical" evidence="6">
    <location>
        <begin position="236"/>
        <end position="258"/>
    </location>
</feature>
<evidence type="ECO:0000256" key="5">
    <source>
        <dbReference type="ARBA" id="ARBA00023136"/>
    </source>
</evidence>
<feature type="domain" description="ABC3 transporter permease C-terminal" evidence="7">
    <location>
        <begin position="61"/>
        <end position="178"/>
    </location>
</feature>
<keyword evidence="3 6" id="KW-0812">Transmembrane</keyword>
<dbReference type="GO" id="GO:0005886">
    <property type="term" value="C:plasma membrane"/>
    <property type="evidence" value="ECO:0007669"/>
    <property type="project" value="UniProtKB-SubCell"/>
</dbReference>
<proteinExistence type="inferred from homology"/>
<keyword evidence="5 6" id="KW-0472">Membrane</keyword>
<dbReference type="Proteomes" id="UP000189761">
    <property type="component" value="Unassembled WGS sequence"/>
</dbReference>
<dbReference type="AlphaFoldDB" id="A0A8E2LG83"/>
<feature type="transmembrane region" description="Helical" evidence="6">
    <location>
        <begin position="105"/>
        <end position="127"/>
    </location>
</feature>
<evidence type="ECO:0000256" key="4">
    <source>
        <dbReference type="ARBA" id="ARBA00022989"/>
    </source>
</evidence>
<evidence type="ECO:0000259" key="7">
    <source>
        <dbReference type="Pfam" id="PF02687"/>
    </source>
</evidence>
<dbReference type="PANTHER" id="PTHR46795">
    <property type="entry name" value="ABC TRANSPORTER PERMEASE-RELATED-RELATED"/>
    <property type="match status" value="1"/>
</dbReference>
<feature type="transmembrane region" description="Helical" evidence="6">
    <location>
        <begin position="609"/>
        <end position="630"/>
    </location>
</feature>
<evidence type="ECO:0000256" key="3">
    <source>
        <dbReference type="ARBA" id="ARBA00022692"/>
    </source>
</evidence>
<keyword evidence="9" id="KW-1185">Reference proteome</keyword>
<dbReference type="InterPro" id="IPR027022">
    <property type="entry name" value="ABC_permease_BceB-typ"/>
</dbReference>
<dbReference type="InterPro" id="IPR003838">
    <property type="entry name" value="ABC3_permease_C"/>
</dbReference>
<dbReference type="Pfam" id="PF02687">
    <property type="entry name" value="FtsX"/>
    <property type="match status" value="1"/>
</dbReference>
<feature type="transmembrane region" description="Helical" evidence="6">
    <location>
        <begin position="291"/>
        <end position="312"/>
    </location>
</feature>
<dbReference type="GO" id="GO:0055085">
    <property type="term" value="P:transmembrane transport"/>
    <property type="evidence" value="ECO:0007669"/>
    <property type="project" value="UniProtKB-UniRule"/>
</dbReference>
<accession>A0A8E2LG83</accession>
<evidence type="ECO:0000313" key="9">
    <source>
        <dbReference type="Proteomes" id="UP000189761"/>
    </source>
</evidence>
<feature type="transmembrane region" description="Helical" evidence="6">
    <location>
        <begin position="147"/>
        <end position="176"/>
    </location>
</feature>
<dbReference type="EMBL" id="MTLA01000043">
    <property type="protein sequence ID" value="OOP69652.1"/>
    <property type="molecule type" value="Genomic_DNA"/>
</dbReference>
<keyword evidence="6" id="KW-0813">Transport</keyword>
<organism evidence="8 9">
    <name type="scientific">Heyndrickxia oleronia</name>
    <dbReference type="NCBI Taxonomy" id="38875"/>
    <lineage>
        <taxon>Bacteria</taxon>
        <taxon>Bacillati</taxon>
        <taxon>Bacillota</taxon>
        <taxon>Bacilli</taxon>
        <taxon>Bacillales</taxon>
        <taxon>Bacillaceae</taxon>
        <taxon>Heyndrickxia</taxon>
    </lineage>
</organism>
<feature type="transmembrane region" description="Helical" evidence="6">
    <location>
        <begin position="523"/>
        <end position="545"/>
    </location>
</feature>
<dbReference type="PIRSF" id="PIRSF018968">
    <property type="entry name" value="ABC_permease_BceB"/>
    <property type="match status" value="1"/>
</dbReference>
<dbReference type="InterPro" id="IPR052536">
    <property type="entry name" value="ABC-4_Integral_Memb_Prot"/>
</dbReference>
<feature type="transmembrane region" description="Helical" evidence="6">
    <location>
        <begin position="197"/>
        <end position="216"/>
    </location>
</feature>
<keyword evidence="2 6" id="KW-1003">Cell membrane</keyword>
<reference evidence="8 9" key="1">
    <citation type="submission" date="2017-01" db="EMBL/GenBank/DDBJ databases">
        <title>Draft genome sequence of Bacillus oleronius.</title>
        <authorList>
            <person name="Allam M."/>
        </authorList>
    </citation>
    <scope>NUCLEOTIDE SEQUENCE [LARGE SCALE GENOMIC DNA]</scope>
    <source>
        <strain evidence="8 9">DSM 9356</strain>
    </source>
</reference>
<feature type="transmembrane region" description="Helical" evidence="6">
    <location>
        <begin position="18"/>
        <end position="38"/>
    </location>
</feature>
<sequence>MTLFSIARKNIRKNFTNYFLYMASMIFSIVIYFTFVSLKYDDAIQASTDSSTKISSAFNGAAVVLMIFVAVFIWYSNSFFTKKRKKEVGLYSLLGVRKKQIGQMLFYENFIMGIIALIIGIVLGTLLSKFFVTLLMKIMGYEAMGNFVISPAAIINTIVVFIIITAITSIHGYRLIYRFKLIELFKAEQEGEKEPKASFLIAVFSIILLGIGYWLALQNLLESNAWRTLGFAVTPIVILITVILGTYLLFSTLTVYLLKVLRKNKKHFWHGINLISISQLLYRMKGNARTLTIIAVLSATTLSAVGAAYSFYYNNRSNAEIANPNSMMFITKDSHIADQVKERVSQDKSHKIVYHETIPTLNIDVDITNLNSKMSADQVEYSVIDNKTYNKLIKLQKRNDSLSLKGNEAAVLDAGYFEGLSPKYVGSTVSLKVNDSSKNITFKTLKKFNVLNLYTANTTLVVSNELFSKLANETNLVNIEAYKITNEDDAKILTKDIQSLLPEEAYFSNFYSNYAQGMESSGLIIFMGGFLGLVFLAATGSIIYFKQLTEANIDKERYEILHKIGVNKKEVKKSIARQILFIFALPLIAGIAHSIVALTALSRLMQTNLVIPVFICIGIYVCIYIAYYFLTVNTYYKIVTKSDKQ</sequence>
<evidence type="ECO:0000256" key="1">
    <source>
        <dbReference type="ARBA" id="ARBA00004651"/>
    </source>
</evidence>
<protein>
    <submittedName>
        <fullName evidence="8">ABC transporter permease</fullName>
    </submittedName>
</protein>
<evidence type="ECO:0000256" key="6">
    <source>
        <dbReference type="PIRNR" id="PIRNR018968"/>
    </source>
</evidence>
<dbReference type="PANTHER" id="PTHR46795:SF3">
    <property type="entry name" value="ABC TRANSPORTER PERMEASE"/>
    <property type="match status" value="1"/>
</dbReference>
<feature type="transmembrane region" description="Helical" evidence="6">
    <location>
        <begin position="58"/>
        <end position="76"/>
    </location>
</feature>
<comment type="subcellular location">
    <subcellularLocation>
        <location evidence="1 6">Cell membrane</location>
        <topology evidence="1 6">Multi-pass membrane protein</topology>
    </subcellularLocation>
</comment>
<comment type="caution">
    <text evidence="8">The sequence shown here is derived from an EMBL/GenBank/DDBJ whole genome shotgun (WGS) entry which is preliminary data.</text>
</comment>
<name>A0A8E2LG83_9BACI</name>
<evidence type="ECO:0000256" key="2">
    <source>
        <dbReference type="ARBA" id="ARBA00022475"/>
    </source>
</evidence>
<feature type="transmembrane region" description="Helical" evidence="6">
    <location>
        <begin position="579"/>
        <end position="603"/>
    </location>
</feature>
<gene>
    <name evidence="8" type="ORF">BWZ43_04170</name>
</gene>
<comment type="similarity">
    <text evidence="6">Belongs to the ABC-4 integral membrane protein family.</text>
</comment>